<organism evidence="2">
    <name type="scientific">Papilio xuthus</name>
    <name type="common">Asian swallowtail butterfly</name>
    <dbReference type="NCBI Taxonomy" id="66420"/>
    <lineage>
        <taxon>Eukaryota</taxon>
        <taxon>Metazoa</taxon>
        <taxon>Ecdysozoa</taxon>
        <taxon>Arthropoda</taxon>
        <taxon>Hexapoda</taxon>
        <taxon>Insecta</taxon>
        <taxon>Pterygota</taxon>
        <taxon>Neoptera</taxon>
        <taxon>Endopterygota</taxon>
        <taxon>Lepidoptera</taxon>
        <taxon>Glossata</taxon>
        <taxon>Ditrysia</taxon>
        <taxon>Papilionoidea</taxon>
        <taxon>Papilionidae</taxon>
        <taxon>Papilioninae</taxon>
        <taxon>Papilio</taxon>
    </lineage>
</organism>
<dbReference type="Proteomes" id="UP000694872">
    <property type="component" value="Unplaced"/>
</dbReference>
<evidence type="ECO:0000256" key="1">
    <source>
        <dbReference type="SAM" id="MobiDB-lite"/>
    </source>
</evidence>
<evidence type="ECO:0000313" key="2">
    <source>
        <dbReference type="RefSeq" id="XP_013163291.1"/>
    </source>
</evidence>
<dbReference type="RefSeq" id="XP_013163291.1">
    <property type="nucleotide sequence ID" value="XM_013307837.1"/>
</dbReference>
<dbReference type="KEGG" id="pxu:106114575"/>
<dbReference type="AlphaFoldDB" id="A0AAJ7E5B4"/>
<sequence length="395" mass="45771">MKCPCVLPGCCYINIVLSSGQYKLPFRILTIPQRRIYDMYDNIMEIPDDVEDLPRAEPIMPGHTLLRPALGMLKSSVMFPQKDYSNFVYGNIDKLGITYGNTYDRVLYTDVRKTNQLLDVVKSLYTNDNTYSDRRNSQPYTILQIPIKPKKNLRKRNFGRTEISRNNPKIGVLLVQADSSEYPDDRLKIRRSHPRRSSKSKSHYRLRDKFYEKSSSDSSAVEESESHERNAGNPYTVHKNHYKQNWMWNHIMTGDHMNVNPYAPLINNYGPSGAALIFGRKWWYFNQRRIFFSYDRGEVTNIAGVPHSPKHLPLAESILPGHTLIRPALGMLKSSLKFPHMDFEDGSGVYGNTDNIGLRYNGANERVMYSDFRRRASDYLMVVPQKNIENQSKPR</sequence>
<feature type="region of interest" description="Disordered" evidence="1">
    <location>
        <begin position="185"/>
        <end position="236"/>
    </location>
</feature>
<dbReference type="GeneID" id="106114575"/>
<gene>
    <name evidence="2" type="primary">LOC106114575</name>
</gene>
<feature type="compositionally biased region" description="Basic residues" evidence="1">
    <location>
        <begin position="188"/>
        <end position="204"/>
    </location>
</feature>
<proteinExistence type="predicted"/>
<reference evidence="2" key="1">
    <citation type="submission" date="2025-08" db="UniProtKB">
        <authorList>
            <consortium name="RefSeq"/>
        </authorList>
    </citation>
    <scope>IDENTIFICATION</scope>
</reference>
<name>A0AAJ7E5B4_PAPXU</name>
<protein>
    <submittedName>
        <fullName evidence="2">Uncharacterized protein LOC106114575</fullName>
    </submittedName>
</protein>
<feature type="compositionally biased region" description="Basic and acidic residues" evidence="1">
    <location>
        <begin position="205"/>
        <end position="215"/>
    </location>
</feature>
<accession>A0AAJ7E5B4</accession>